<proteinExistence type="predicted"/>
<dbReference type="RefSeq" id="WP_273951047.1">
    <property type="nucleotide sequence ID" value="NZ_JAQSIP010000003.1"/>
</dbReference>
<dbReference type="Gene3D" id="1.10.238.160">
    <property type="match status" value="1"/>
</dbReference>
<organism evidence="2 3">
    <name type="scientific">Curvibacter cyanobacteriorum</name>
    <dbReference type="NCBI Taxonomy" id="3026422"/>
    <lineage>
        <taxon>Bacteria</taxon>
        <taxon>Pseudomonadati</taxon>
        <taxon>Pseudomonadota</taxon>
        <taxon>Betaproteobacteria</taxon>
        <taxon>Burkholderiales</taxon>
        <taxon>Comamonadaceae</taxon>
        <taxon>Curvibacter</taxon>
    </lineage>
</organism>
<evidence type="ECO:0000256" key="1">
    <source>
        <dbReference type="SAM" id="MobiDB-lite"/>
    </source>
</evidence>
<name>A0ABT5MY20_9BURK</name>
<keyword evidence="3" id="KW-1185">Reference proteome</keyword>
<protein>
    <recommendedName>
        <fullName evidence="4">Helix-turn-helix domain-containing protein</fullName>
    </recommendedName>
</protein>
<reference evidence="2 3" key="1">
    <citation type="submission" date="2023-02" db="EMBL/GenBank/DDBJ databases">
        <title>Bacterial whole genomic sequence of Curvibacter sp. HBC61.</title>
        <authorList>
            <person name="Le V."/>
            <person name="Ko S.-R."/>
            <person name="Ahn C.-Y."/>
            <person name="Oh H.-M."/>
        </authorList>
    </citation>
    <scope>NUCLEOTIDE SEQUENCE [LARGE SCALE GENOMIC DNA]</scope>
    <source>
        <strain evidence="2 3">HBC61</strain>
    </source>
</reference>
<evidence type="ECO:0008006" key="4">
    <source>
        <dbReference type="Google" id="ProtNLM"/>
    </source>
</evidence>
<sequence length="143" mass="15802">MTIRLSHLPAAGNLRDFTDAIHRARVCDVRKAPKTTMPTITNDLPEAGCGGASAAPAAPVAASSDDHQPEPDPEPRRPSYRPVLITFSDLQELLRLRRTAVHELSRQVGFPVPIIVGRSKRWIRVEVDQWIEQRAAARKGALK</sequence>
<gene>
    <name evidence="2" type="ORF">PSQ40_09190</name>
</gene>
<feature type="compositionally biased region" description="Basic and acidic residues" evidence="1">
    <location>
        <begin position="64"/>
        <end position="77"/>
    </location>
</feature>
<evidence type="ECO:0000313" key="3">
    <source>
        <dbReference type="Proteomes" id="UP001528673"/>
    </source>
</evidence>
<evidence type="ECO:0000313" key="2">
    <source>
        <dbReference type="EMBL" id="MDD0838742.1"/>
    </source>
</evidence>
<feature type="region of interest" description="Disordered" evidence="1">
    <location>
        <begin position="38"/>
        <end position="81"/>
    </location>
</feature>
<comment type="caution">
    <text evidence="2">The sequence shown here is derived from an EMBL/GenBank/DDBJ whole genome shotgun (WGS) entry which is preliminary data.</text>
</comment>
<feature type="compositionally biased region" description="Low complexity" evidence="1">
    <location>
        <begin position="52"/>
        <end position="63"/>
    </location>
</feature>
<dbReference type="EMBL" id="JAQSIP010000003">
    <property type="protein sequence ID" value="MDD0838742.1"/>
    <property type="molecule type" value="Genomic_DNA"/>
</dbReference>
<dbReference type="Proteomes" id="UP001528673">
    <property type="component" value="Unassembled WGS sequence"/>
</dbReference>
<accession>A0ABT5MY20</accession>